<dbReference type="PROSITE" id="PS51257">
    <property type="entry name" value="PROKAR_LIPOPROTEIN"/>
    <property type="match status" value="1"/>
</dbReference>
<accession>A0A921R032</accession>
<gene>
    <name evidence="2" type="ORF">BDA96_05G188800</name>
</gene>
<evidence type="ECO:0008006" key="4">
    <source>
        <dbReference type="Google" id="ProtNLM"/>
    </source>
</evidence>
<evidence type="ECO:0000313" key="3">
    <source>
        <dbReference type="Proteomes" id="UP000807115"/>
    </source>
</evidence>
<sequence length="81" mass="9087">MALIKTNRMRTVHAALCIMLVIMSSTLSSCEEDEKVCFQCEKCSFLLAKLKCFLEAKRQGKVCVSATCNTPTECGCVFRKR</sequence>
<organism evidence="2 3">
    <name type="scientific">Sorghum bicolor</name>
    <name type="common">Sorghum</name>
    <name type="synonym">Sorghum vulgare</name>
    <dbReference type="NCBI Taxonomy" id="4558"/>
    <lineage>
        <taxon>Eukaryota</taxon>
        <taxon>Viridiplantae</taxon>
        <taxon>Streptophyta</taxon>
        <taxon>Embryophyta</taxon>
        <taxon>Tracheophyta</taxon>
        <taxon>Spermatophyta</taxon>
        <taxon>Magnoliopsida</taxon>
        <taxon>Liliopsida</taxon>
        <taxon>Poales</taxon>
        <taxon>Poaceae</taxon>
        <taxon>PACMAD clade</taxon>
        <taxon>Panicoideae</taxon>
        <taxon>Andropogonodae</taxon>
        <taxon>Andropogoneae</taxon>
        <taxon>Sorghinae</taxon>
        <taxon>Sorghum</taxon>
    </lineage>
</organism>
<dbReference type="EMBL" id="CM027684">
    <property type="protein sequence ID" value="KAG0530465.1"/>
    <property type="molecule type" value="Genomic_DNA"/>
</dbReference>
<dbReference type="Proteomes" id="UP000807115">
    <property type="component" value="Chromosome 5"/>
</dbReference>
<dbReference type="AlphaFoldDB" id="A0A921R032"/>
<evidence type="ECO:0000313" key="2">
    <source>
        <dbReference type="EMBL" id="KAG0530465.1"/>
    </source>
</evidence>
<name>A0A921R032_SORBI</name>
<proteinExistence type="predicted"/>
<comment type="caution">
    <text evidence="2">The sequence shown here is derived from an EMBL/GenBank/DDBJ whole genome shotgun (WGS) entry which is preliminary data.</text>
</comment>
<feature type="chain" id="PRO_5038031647" description="Bowman-Birk serine protease inhibitors family domain-containing protein" evidence="1">
    <location>
        <begin position="31"/>
        <end position="81"/>
    </location>
</feature>
<keyword evidence="1" id="KW-0732">Signal</keyword>
<reference evidence="2" key="2">
    <citation type="submission" date="2020-10" db="EMBL/GenBank/DDBJ databases">
        <authorList>
            <person name="Cooper E.A."/>
            <person name="Brenton Z.W."/>
            <person name="Flinn B.S."/>
            <person name="Jenkins J."/>
            <person name="Shu S."/>
            <person name="Flowers D."/>
            <person name="Luo F."/>
            <person name="Wang Y."/>
            <person name="Xia P."/>
            <person name="Barry K."/>
            <person name="Daum C."/>
            <person name="Lipzen A."/>
            <person name="Yoshinaga Y."/>
            <person name="Schmutz J."/>
            <person name="Saski C."/>
            <person name="Vermerris W."/>
            <person name="Kresovich S."/>
        </authorList>
    </citation>
    <scope>NUCLEOTIDE SEQUENCE</scope>
</reference>
<reference evidence="2" key="1">
    <citation type="journal article" date="2019" name="BMC Genomics">
        <title>A new reference genome for Sorghum bicolor reveals high levels of sequence similarity between sweet and grain genotypes: implications for the genetics of sugar metabolism.</title>
        <authorList>
            <person name="Cooper E.A."/>
            <person name="Brenton Z.W."/>
            <person name="Flinn B.S."/>
            <person name="Jenkins J."/>
            <person name="Shu S."/>
            <person name="Flowers D."/>
            <person name="Luo F."/>
            <person name="Wang Y."/>
            <person name="Xia P."/>
            <person name="Barry K."/>
            <person name="Daum C."/>
            <person name="Lipzen A."/>
            <person name="Yoshinaga Y."/>
            <person name="Schmutz J."/>
            <person name="Saski C."/>
            <person name="Vermerris W."/>
            <person name="Kresovich S."/>
        </authorList>
    </citation>
    <scope>NUCLEOTIDE SEQUENCE</scope>
</reference>
<evidence type="ECO:0000256" key="1">
    <source>
        <dbReference type="SAM" id="SignalP"/>
    </source>
</evidence>
<protein>
    <recommendedName>
        <fullName evidence="4">Bowman-Birk serine protease inhibitors family domain-containing protein</fullName>
    </recommendedName>
</protein>
<feature type="signal peptide" evidence="1">
    <location>
        <begin position="1"/>
        <end position="30"/>
    </location>
</feature>